<comment type="caution">
    <text evidence="3">The sequence shown here is derived from an EMBL/GenBank/DDBJ whole genome shotgun (WGS) entry which is preliminary data.</text>
</comment>
<dbReference type="GO" id="GO:0005737">
    <property type="term" value="C:cytoplasm"/>
    <property type="evidence" value="ECO:0007669"/>
    <property type="project" value="TreeGrafter"/>
</dbReference>
<comment type="similarity">
    <text evidence="1">Belongs to the HesA/MoeB/ThiF family.</text>
</comment>
<evidence type="ECO:0000256" key="1">
    <source>
        <dbReference type="ARBA" id="ARBA00009919"/>
    </source>
</evidence>
<evidence type="ECO:0000313" key="3">
    <source>
        <dbReference type="EMBL" id="NVO67139.1"/>
    </source>
</evidence>
<dbReference type="InterPro" id="IPR000594">
    <property type="entry name" value="ThiF_NAD_FAD-bd"/>
</dbReference>
<reference evidence="3 4" key="1">
    <citation type="submission" date="2020-06" db="EMBL/GenBank/DDBJ databases">
        <title>Methanofollis fontis sp. nov., a methanogen isolated from marine sediments near a cold seep at Four-Way Closure Ridge offshore southwestern Taiwan.</title>
        <authorList>
            <person name="Chen S.-C."/>
            <person name="Teng N.-H."/>
            <person name="Lin Y.-S."/>
            <person name="Lai M.-C."/>
            <person name="Chen H.-H."/>
            <person name="Wang C.-C."/>
        </authorList>
    </citation>
    <scope>NUCLEOTIDE SEQUENCE [LARGE SCALE GENOMIC DNA]</scope>
    <source>
        <strain evidence="3 4">DSM 2702</strain>
    </source>
</reference>
<evidence type="ECO:0000313" key="4">
    <source>
        <dbReference type="Proteomes" id="UP000570823"/>
    </source>
</evidence>
<dbReference type="CDD" id="cd00757">
    <property type="entry name" value="ThiF_MoeB_HesA_family"/>
    <property type="match status" value="1"/>
</dbReference>
<dbReference type="InterPro" id="IPR035985">
    <property type="entry name" value="Ubiquitin-activating_enz"/>
</dbReference>
<dbReference type="Proteomes" id="UP000570823">
    <property type="component" value="Unassembled WGS sequence"/>
</dbReference>
<dbReference type="PANTHER" id="PTHR10953:SF102">
    <property type="entry name" value="ADENYLYLTRANSFERASE AND SULFURTRANSFERASE MOCS3"/>
    <property type="match status" value="1"/>
</dbReference>
<dbReference type="Gene3D" id="3.40.50.720">
    <property type="entry name" value="NAD(P)-binding Rossmann-like Domain"/>
    <property type="match status" value="1"/>
</dbReference>
<dbReference type="Pfam" id="PF00899">
    <property type="entry name" value="ThiF"/>
    <property type="match status" value="1"/>
</dbReference>
<dbReference type="SUPFAM" id="SSF69572">
    <property type="entry name" value="Activating enzymes of the ubiquitin-like proteins"/>
    <property type="match status" value="1"/>
</dbReference>
<organism evidence="3 4">
    <name type="scientific">Methanofollis tationis</name>
    <dbReference type="NCBI Taxonomy" id="81417"/>
    <lineage>
        <taxon>Archaea</taxon>
        <taxon>Methanobacteriati</taxon>
        <taxon>Methanobacteriota</taxon>
        <taxon>Stenosarchaea group</taxon>
        <taxon>Methanomicrobia</taxon>
        <taxon>Methanomicrobiales</taxon>
        <taxon>Methanomicrobiaceae</taxon>
        <taxon>Methanofollis</taxon>
    </lineage>
</organism>
<dbReference type="RefSeq" id="WP_176788765.1">
    <property type="nucleotide sequence ID" value="NZ_JABXWR010000001.1"/>
</dbReference>
<dbReference type="EMBL" id="JABXWR010000001">
    <property type="protein sequence ID" value="NVO67139.1"/>
    <property type="molecule type" value="Genomic_DNA"/>
</dbReference>
<dbReference type="PANTHER" id="PTHR10953">
    <property type="entry name" value="UBIQUITIN-ACTIVATING ENZYME E1"/>
    <property type="match status" value="1"/>
</dbReference>
<protein>
    <submittedName>
        <fullName evidence="3">HesA/MoeB/ThiF family protein</fullName>
    </submittedName>
</protein>
<gene>
    <name evidence="3" type="ORF">HWN36_07410</name>
</gene>
<keyword evidence="4" id="KW-1185">Reference proteome</keyword>
<evidence type="ECO:0000259" key="2">
    <source>
        <dbReference type="Pfam" id="PF00899"/>
    </source>
</evidence>
<proteinExistence type="inferred from homology"/>
<sequence>MLNESEGERYRRQTMIFGEEGQERLKRATVFIAGTGGLGCPIALYLAAAGVGRIRLADRDTVDLSNLNRQVLHGTPDLGRPKVVSAAEKLAALNPEIAVEAIRTVIDAATVAGLAAGADVIVDAMDNFETRYLLNGAAVERGIPLVHGGISGFFGQATTVIPGRTPCLRCLFPVPPPDETFPALGTTAGVIGLVQANETIKYLTGSGDLLAGRLLLWDGARSTMETIPVERQAGCPACGHLHEEVRP</sequence>
<feature type="domain" description="THIF-type NAD/FAD binding fold" evidence="2">
    <location>
        <begin position="10"/>
        <end position="236"/>
    </location>
</feature>
<dbReference type="GO" id="GO:0008641">
    <property type="term" value="F:ubiquitin-like modifier activating enzyme activity"/>
    <property type="evidence" value="ECO:0007669"/>
    <property type="project" value="InterPro"/>
</dbReference>
<dbReference type="GO" id="GO:0004792">
    <property type="term" value="F:thiosulfate-cyanide sulfurtransferase activity"/>
    <property type="evidence" value="ECO:0007669"/>
    <property type="project" value="TreeGrafter"/>
</dbReference>
<dbReference type="GO" id="GO:0016779">
    <property type="term" value="F:nucleotidyltransferase activity"/>
    <property type="evidence" value="ECO:0007669"/>
    <property type="project" value="TreeGrafter"/>
</dbReference>
<dbReference type="FunFam" id="3.40.50.720:FF:000080">
    <property type="entry name" value="Thiazole biosynthesis adenylyltransferase ThiF"/>
    <property type="match status" value="1"/>
</dbReference>
<accession>A0A7K4HPI6</accession>
<dbReference type="InterPro" id="IPR045886">
    <property type="entry name" value="ThiF/MoeB/HesA"/>
</dbReference>
<dbReference type="AlphaFoldDB" id="A0A7K4HPI6"/>
<name>A0A7K4HPI6_9EURY</name>